<dbReference type="SUPFAM" id="SSF49777">
    <property type="entry name" value="PEBP-like"/>
    <property type="match status" value="1"/>
</dbReference>
<dbReference type="PANTHER" id="PTHR11362">
    <property type="entry name" value="PHOSPHATIDYLETHANOLAMINE-BINDING PROTEIN"/>
    <property type="match status" value="1"/>
</dbReference>
<sequence length="198" mass="22354">MPRAPPRDPLVVGRVIGDILDPFNRTVTLRVSFNNRDVNNGCELRPSQVVNQPRVEIGGDGLRTFYTLVMVDPDAPSPSNPNLREYLHCFLCYLSGGVGREDTAGVCFSVLRFLSLFLKEMDHGRQEIVCYESPRPAVGIHRFIFVLFQQLGRQTVYPPGWRQNFTTREFAEVYNLGLPVASVYFNCQREGGSGGRRL</sequence>
<evidence type="ECO:0000256" key="1">
    <source>
        <dbReference type="ARBA" id="ARBA00007091"/>
    </source>
</evidence>
<dbReference type="InterPro" id="IPR008914">
    <property type="entry name" value="PEBP"/>
</dbReference>
<reference evidence="2" key="1">
    <citation type="journal article" date="2017" name="Nature">
        <title>The genome of Chenopodium quinoa.</title>
        <authorList>
            <person name="Jarvis D.E."/>
            <person name="Ho Y.S."/>
            <person name="Lightfoot D.J."/>
            <person name="Schmoeckel S.M."/>
            <person name="Li B."/>
            <person name="Borm T.J.A."/>
            <person name="Ohyanagi H."/>
            <person name="Mineta K."/>
            <person name="Michell C.T."/>
            <person name="Saber N."/>
            <person name="Kharbatia N.M."/>
            <person name="Rupper R.R."/>
            <person name="Sharp A.R."/>
            <person name="Dally N."/>
            <person name="Boughton B.A."/>
            <person name="Woo Y.H."/>
            <person name="Gao G."/>
            <person name="Schijlen E.G.W.M."/>
            <person name="Guo X."/>
            <person name="Momin A.A."/>
            <person name="Negrao S."/>
            <person name="Al-Babili S."/>
            <person name="Gehring C."/>
            <person name="Roessner U."/>
            <person name="Jung C."/>
            <person name="Murphy K."/>
            <person name="Arold S.T."/>
            <person name="Gojobori T."/>
            <person name="van der Linden C.G."/>
            <person name="van Loo E.N."/>
            <person name="Jellen E.N."/>
            <person name="Maughan P.J."/>
            <person name="Tester M."/>
        </authorList>
    </citation>
    <scope>NUCLEOTIDE SEQUENCE [LARGE SCALE GENOMIC DNA]</scope>
    <source>
        <strain evidence="2">cv. PI 614886</strain>
    </source>
</reference>
<organism evidence="2 3">
    <name type="scientific">Chenopodium quinoa</name>
    <name type="common">Quinoa</name>
    <dbReference type="NCBI Taxonomy" id="63459"/>
    <lineage>
        <taxon>Eukaryota</taxon>
        <taxon>Viridiplantae</taxon>
        <taxon>Streptophyta</taxon>
        <taxon>Embryophyta</taxon>
        <taxon>Tracheophyta</taxon>
        <taxon>Spermatophyta</taxon>
        <taxon>Magnoliopsida</taxon>
        <taxon>eudicotyledons</taxon>
        <taxon>Gunneridae</taxon>
        <taxon>Pentapetalae</taxon>
        <taxon>Caryophyllales</taxon>
        <taxon>Chenopodiaceae</taxon>
        <taxon>Chenopodioideae</taxon>
        <taxon>Atripliceae</taxon>
        <taxon>Chenopodium</taxon>
    </lineage>
</organism>
<dbReference type="EnsemblPlants" id="AUR62000271-RA">
    <property type="protein sequence ID" value="AUR62000271-RA:cds"/>
    <property type="gene ID" value="AUR62000271"/>
</dbReference>
<evidence type="ECO:0000313" key="3">
    <source>
        <dbReference type="Proteomes" id="UP000596660"/>
    </source>
</evidence>
<accession>A0A803KML5</accession>
<dbReference type="SMR" id="A0A803KML5"/>
<dbReference type="Gene3D" id="3.90.280.10">
    <property type="entry name" value="PEBP-like"/>
    <property type="match status" value="1"/>
</dbReference>
<dbReference type="CDD" id="cd00866">
    <property type="entry name" value="PEBP_euk"/>
    <property type="match status" value="1"/>
</dbReference>
<comment type="similarity">
    <text evidence="1">Belongs to the phosphatidylethanolamine-binding protein family.</text>
</comment>
<name>A0A803KML5_CHEQI</name>
<dbReference type="Pfam" id="PF01161">
    <property type="entry name" value="PBP"/>
    <property type="match status" value="1"/>
</dbReference>
<proteinExistence type="inferred from homology"/>
<keyword evidence="3" id="KW-1185">Reference proteome</keyword>
<dbReference type="InterPro" id="IPR035810">
    <property type="entry name" value="PEBP_euk"/>
</dbReference>
<dbReference type="AlphaFoldDB" id="A0A803KML5"/>
<dbReference type="Gramene" id="AUR62000271-RA">
    <property type="protein sequence ID" value="AUR62000271-RA:cds"/>
    <property type="gene ID" value="AUR62000271"/>
</dbReference>
<dbReference type="PROSITE" id="PS01220">
    <property type="entry name" value="PBP"/>
    <property type="match status" value="1"/>
</dbReference>
<dbReference type="OMA" id="QLLYPRR"/>
<dbReference type="Proteomes" id="UP000596660">
    <property type="component" value="Unplaced"/>
</dbReference>
<reference evidence="2" key="2">
    <citation type="submission" date="2021-03" db="UniProtKB">
        <authorList>
            <consortium name="EnsemblPlants"/>
        </authorList>
    </citation>
    <scope>IDENTIFICATION</scope>
</reference>
<protein>
    <submittedName>
        <fullName evidence="2">Uncharacterized protein</fullName>
    </submittedName>
</protein>
<dbReference type="PANTHER" id="PTHR11362:SF9">
    <property type="entry name" value="PROTEIN FLOWERING LOCUS T-RELATED"/>
    <property type="match status" value="1"/>
</dbReference>
<dbReference type="InterPro" id="IPR036610">
    <property type="entry name" value="PEBP-like_sf"/>
</dbReference>
<dbReference type="InterPro" id="IPR001858">
    <property type="entry name" value="Phosphatidylethanolamine-bd_CS"/>
</dbReference>
<evidence type="ECO:0000313" key="2">
    <source>
        <dbReference type="EnsemblPlants" id="AUR62000271-RA:cds"/>
    </source>
</evidence>